<reference evidence="2 3" key="1">
    <citation type="submission" date="2020-06" db="EMBL/GenBank/DDBJ databases">
        <authorList>
            <person name="Li R."/>
            <person name="Bekaert M."/>
        </authorList>
    </citation>
    <scope>NUCLEOTIDE SEQUENCE [LARGE SCALE GENOMIC DNA]</scope>
    <source>
        <strain evidence="3">wild</strain>
    </source>
</reference>
<evidence type="ECO:0000256" key="1">
    <source>
        <dbReference type="SAM" id="MobiDB-lite"/>
    </source>
</evidence>
<gene>
    <name evidence="2" type="ORF">MCOR_14492</name>
</gene>
<sequence length="189" mass="21114">MKESPMTGFAPTSNTALPSGKGKSIDSGKNTFDLLIKSVRGYGGVAIIWDRPIDQYVKPIIDGNNIIQCIELVLKNQILLVSAYLPTKAENDKFEEKFSECCKIGNININAVACADDIALLSDNPYDLQILVTHALQYSQFHYTLQPQKIIIIQVENKAKKAANQNWNFNFDNKEMPNVDKSTHLGIIR</sequence>
<keyword evidence="3" id="KW-1185">Reference proteome</keyword>
<dbReference type="EMBL" id="CACVKT020002540">
    <property type="protein sequence ID" value="CAC5378279.1"/>
    <property type="molecule type" value="Genomic_DNA"/>
</dbReference>
<protein>
    <submittedName>
        <fullName evidence="2">Uncharacterized protein</fullName>
    </submittedName>
</protein>
<proteinExistence type="predicted"/>
<organism evidence="2 3">
    <name type="scientific">Mytilus coruscus</name>
    <name type="common">Sea mussel</name>
    <dbReference type="NCBI Taxonomy" id="42192"/>
    <lineage>
        <taxon>Eukaryota</taxon>
        <taxon>Metazoa</taxon>
        <taxon>Spiralia</taxon>
        <taxon>Lophotrochozoa</taxon>
        <taxon>Mollusca</taxon>
        <taxon>Bivalvia</taxon>
        <taxon>Autobranchia</taxon>
        <taxon>Pteriomorphia</taxon>
        <taxon>Mytilida</taxon>
        <taxon>Mytiloidea</taxon>
        <taxon>Mytilidae</taxon>
        <taxon>Mytilinae</taxon>
        <taxon>Mytilus</taxon>
    </lineage>
</organism>
<name>A0A6J8B6R4_MYTCO</name>
<dbReference type="Proteomes" id="UP000507470">
    <property type="component" value="Unassembled WGS sequence"/>
</dbReference>
<accession>A0A6J8B6R4</accession>
<evidence type="ECO:0000313" key="3">
    <source>
        <dbReference type="Proteomes" id="UP000507470"/>
    </source>
</evidence>
<dbReference type="AlphaFoldDB" id="A0A6J8B6R4"/>
<evidence type="ECO:0000313" key="2">
    <source>
        <dbReference type="EMBL" id="CAC5378279.1"/>
    </source>
</evidence>
<feature type="region of interest" description="Disordered" evidence="1">
    <location>
        <begin position="1"/>
        <end position="24"/>
    </location>
</feature>